<sequence>MQQYPLHEIDTAGAGAAAHPGAHRKSEWGTTPKGTGAPGYSADRTGGSCDERAVAGRATRPMPREPPSRREFLPVRGRRCARGTGEAMISG</sequence>
<proteinExistence type="predicted"/>
<feature type="compositionally biased region" description="Basic and acidic residues" evidence="1">
    <location>
        <begin position="62"/>
        <end position="73"/>
    </location>
</feature>
<feature type="region of interest" description="Disordered" evidence="1">
    <location>
        <begin position="1"/>
        <end position="91"/>
    </location>
</feature>
<reference evidence="2 3" key="1">
    <citation type="journal article" date="2018" name="Biodegradation">
        <title>1,4-Dioxane degradation characteristics of Rhodococcus aetherivorans JCM 14343.</title>
        <authorList>
            <person name="Inoue D."/>
            <person name="Tsunoda T."/>
            <person name="Yamamoto N."/>
            <person name="Ike M."/>
            <person name="Sei K."/>
        </authorList>
    </citation>
    <scope>NUCLEOTIDE SEQUENCE [LARGE SCALE GENOMIC DNA]</scope>
    <source>
        <strain evidence="2 3">JCM 14343</strain>
    </source>
</reference>
<evidence type="ECO:0000256" key="1">
    <source>
        <dbReference type="SAM" id="MobiDB-lite"/>
    </source>
</evidence>
<accession>A0ABQ0YI11</accession>
<comment type="caution">
    <text evidence="2">The sequence shown here is derived from an EMBL/GenBank/DDBJ whole genome shotgun (WGS) entry which is preliminary data.</text>
</comment>
<evidence type="ECO:0000313" key="3">
    <source>
        <dbReference type="Proteomes" id="UP000325466"/>
    </source>
</evidence>
<gene>
    <name evidence="2" type="ORF">RAJCM14343_1371</name>
</gene>
<protein>
    <submittedName>
        <fullName evidence="2">Uncharacterized protein</fullName>
    </submittedName>
</protein>
<evidence type="ECO:0000313" key="2">
    <source>
        <dbReference type="EMBL" id="GES36122.1"/>
    </source>
</evidence>
<name>A0ABQ0YI11_9NOCA</name>
<dbReference type="EMBL" id="BLAH01000047">
    <property type="protein sequence ID" value="GES36122.1"/>
    <property type="molecule type" value="Genomic_DNA"/>
</dbReference>
<dbReference type="Proteomes" id="UP000325466">
    <property type="component" value="Unassembled WGS sequence"/>
</dbReference>
<organism evidence="2 3">
    <name type="scientific">Rhodococcus aetherivorans</name>
    <dbReference type="NCBI Taxonomy" id="191292"/>
    <lineage>
        <taxon>Bacteria</taxon>
        <taxon>Bacillati</taxon>
        <taxon>Actinomycetota</taxon>
        <taxon>Actinomycetes</taxon>
        <taxon>Mycobacteriales</taxon>
        <taxon>Nocardiaceae</taxon>
        <taxon>Rhodococcus</taxon>
    </lineage>
</organism>
<keyword evidence="3" id="KW-1185">Reference proteome</keyword>